<evidence type="ECO:0000256" key="3">
    <source>
        <dbReference type="ARBA" id="ARBA00022448"/>
    </source>
</evidence>
<dbReference type="PROSITE" id="PS51013">
    <property type="entry name" value="PANNEXIN"/>
    <property type="match status" value="1"/>
</dbReference>
<organism evidence="13 14">
    <name type="scientific">Hyalella azteca</name>
    <name type="common">Amphipod</name>
    <dbReference type="NCBI Taxonomy" id="294128"/>
    <lineage>
        <taxon>Eukaryota</taxon>
        <taxon>Metazoa</taxon>
        <taxon>Ecdysozoa</taxon>
        <taxon>Arthropoda</taxon>
        <taxon>Crustacea</taxon>
        <taxon>Multicrustacea</taxon>
        <taxon>Malacostraca</taxon>
        <taxon>Eumalacostraca</taxon>
        <taxon>Peracarida</taxon>
        <taxon>Amphipoda</taxon>
        <taxon>Senticaudata</taxon>
        <taxon>Talitrida</taxon>
        <taxon>Talitroidea</taxon>
        <taxon>Hyalellidae</taxon>
        <taxon>Hyalella</taxon>
    </lineage>
</organism>
<name>A0A979FIV1_HYAAZ</name>
<feature type="transmembrane region" description="Helical" evidence="12">
    <location>
        <begin position="236"/>
        <end position="259"/>
    </location>
</feature>
<evidence type="ECO:0000256" key="10">
    <source>
        <dbReference type="ARBA" id="ARBA00023136"/>
    </source>
</evidence>
<evidence type="ECO:0000313" key="13">
    <source>
        <dbReference type="Proteomes" id="UP000694843"/>
    </source>
</evidence>
<keyword evidence="6" id="KW-0303">Gap junction</keyword>
<comment type="similarity">
    <text evidence="12">Belongs to the pannexin family.</text>
</comment>
<dbReference type="AlphaFoldDB" id="A0A979FIV1"/>
<keyword evidence="13" id="KW-1185">Reference proteome</keyword>
<evidence type="ECO:0000256" key="1">
    <source>
        <dbReference type="ARBA" id="ARBA00004610"/>
    </source>
</evidence>
<dbReference type="Proteomes" id="UP000694843">
    <property type="component" value="Unplaced"/>
</dbReference>
<evidence type="ECO:0000256" key="9">
    <source>
        <dbReference type="ARBA" id="ARBA00023065"/>
    </source>
</evidence>
<evidence type="ECO:0000256" key="4">
    <source>
        <dbReference type="ARBA" id="ARBA00022475"/>
    </source>
</evidence>
<dbReference type="RefSeq" id="XP_047736910.1">
    <property type="nucleotide sequence ID" value="XM_047880954.1"/>
</dbReference>
<keyword evidence="7" id="KW-0965">Cell junction</keyword>
<keyword evidence="4" id="KW-1003">Cell membrane</keyword>
<feature type="transmembrane region" description="Helical" evidence="12">
    <location>
        <begin position="79"/>
        <end position="97"/>
    </location>
</feature>
<evidence type="ECO:0000256" key="6">
    <source>
        <dbReference type="ARBA" id="ARBA00022868"/>
    </source>
</evidence>
<dbReference type="InterPro" id="IPR000990">
    <property type="entry name" value="Innexin"/>
</dbReference>
<keyword evidence="3 12" id="KW-0813">Transport</keyword>
<gene>
    <name evidence="14" type="primary">LOC125178047</name>
    <name evidence="12" type="synonym">inx</name>
</gene>
<evidence type="ECO:0000256" key="7">
    <source>
        <dbReference type="ARBA" id="ARBA00022949"/>
    </source>
</evidence>
<comment type="subcellular location">
    <subcellularLocation>
        <location evidence="1">Cell junction</location>
        <location evidence="1">Gap junction</location>
    </subcellularLocation>
    <subcellularLocation>
        <location evidence="2 12">Cell membrane</location>
        <topology evidence="2 12">Multi-pass membrane protein</topology>
    </subcellularLocation>
</comment>
<reference evidence="14" key="1">
    <citation type="submission" date="2025-08" db="UniProtKB">
        <authorList>
            <consortium name="RefSeq"/>
        </authorList>
    </citation>
    <scope>IDENTIFICATION</scope>
    <source>
        <tissue evidence="14">Whole organism</tissue>
    </source>
</reference>
<comment type="function">
    <text evidence="12">Structural component of the gap junctions.</text>
</comment>
<evidence type="ECO:0000313" key="14">
    <source>
        <dbReference type="RefSeq" id="XP_047736910.1"/>
    </source>
</evidence>
<evidence type="ECO:0000256" key="5">
    <source>
        <dbReference type="ARBA" id="ARBA00022692"/>
    </source>
</evidence>
<dbReference type="GeneID" id="125178047"/>
<feature type="transmembrane region" description="Helical" evidence="12">
    <location>
        <begin position="150"/>
        <end position="171"/>
    </location>
</feature>
<accession>A0A979FIV1</accession>
<proteinExistence type="inferred from homology"/>
<evidence type="ECO:0000256" key="12">
    <source>
        <dbReference type="RuleBase" id="RU010713"/>
    </source>
</evidence>
<dbReference type="GO" id="GO:0034220">
    <property type="term" value="P:monoatomic ion transmembrane transport"/>
    <property type="evidence" value="ECO:0007669"/>
    <property type="project" value="UniProtKB-KW"/>
</dbReference>
<feature type="transmembrane region" description="Helical" evidence="12">
    <location>
        <begin position="12"/>
        <end position="34"/>
    </location>
</feature>
<protein>
    <recommendedName>
        <fullName evidence="12">Innexin</fullName>
    </recommendedName>
</protein>
<dbReference type="GO" id="GO:0005921">
    <property type="term" value="C:gap junction"/>
    <property type="evidence" value="ECO:0007669"/>
    <property type="project" value="UniProtKB-SubCell"/>
</dbReference>
<evidence type="ECO:0000256" key="8">
    <source>
        <dbReference type="ARBA" id="ARBA00022989"/>
    </source>
</evidence>
<keyword evidence="10 12" id="KW-0472">Membrane</keyword>
<dbReference type="Pfam" id="PF00876">
    <property type="entry name" value="Innexin"/>
    <property type="match status" value="1"/>
</dbReference>
<dbReference type="GO" id="GO:0005886">
    <property type="term" value="C:plasma membrane"/>
    <property type="evidence" value="ECO:0007669"/>
    <property type="project" value="UniProtKB-SubCell"/>
</dbReference>
<sequence>MADALVSSVVKLHSSTTCLFLVTCWGLATSAYYFGDPILCVSRYDGSVIEDDLEEMCITYSFNTSSLQSTKYFPLHYKWMHWIFLMLALIYKLPGFFQKYIMFEPFLEDTLESIARLPVDFDLQAAQLKLSLGYWLHNYGRHGDHLARKIYLLFISMFSNCLGFFVMNLSLQGHYYAKLVTYWPFNRDYRTFRDPLSSVFPPFTDCELTPKMQLWLGRTERAGCHLPLMEAYEKTVLIFFVWQMILLIITCVEIVRLICCDRIMSLRLRMLCPGTYMKSPLIQKYANVKSGEIYALSLFRNLLTKPQLRCLLYAIARDYFHEH</sequence>
<keyword evidence="9 12" id="KW-0406">Ion transport</keyword>
<keyword evidence="11 12" id="KW-0407">Ion channel</keyword>
<evidence type="ECO:0000256" key="2">
    <source>
        <dbReference type="ARBA" id="ARBA00004651"/>
    </source>
</evidence>
<dbReference type="KEGG" id="hazt:125178047"/>
<keyword evidence="5 12" id="KW-0812">Transmembrane</keyword>
<keyword evidence="8 12" id="KW-1133">Transmembrane helix</keyword>
<evidence type="ECO:0000256" key="11">
    <source>
        <dbReference type="ARBA" id="ARBA00023303"/>
    </source>
</evidence>